<protein>
    <submittedName>
        <fullName evidence="1">Unannotated protein</fullName>
    </submittedName>
</protein>
<proteinExistence type="predicted"/>
<dbReference type="Gene3D" id="3.40.720.10">
    <property type="entry name" value="Alkaline Phosphatase, subunit A"/>
    <property type="match status" value="1"/>
</dbReference>
<evidence type="ECO:0000313" key="1">
    <source>
        <dbReference type="EMBL" id="CAB4956686.1"/>
    </source>
</evidence>
<organism evidence="1">
    <name type="scientific">freshwater metagenome</name>
    <dbReference type="NCBI Taxonomy" id="449393"/>
    <lineage>
        <taxon>unclassified sequences</taxon>
        <taxon>metagenomes</taxon>
        <taxon>ecological metagenomes</taxon>
    </lineage>
</organism>
<dbReference type="AlphaFoldDB" id="A0A6J7KLH9"/>
<name>A0A6J7KLH9_9ZZZZ</name>
<reference evidence="1" key="1">
    <citation type="submission" date="2020-05" db="EMBL/GenBank/DDBJ databases">
        <authorList>
            <person name="Chiriac C."/>
            <person name="Salcher M."/>
            <person name="Ghai R."/>
            <person name="Kavagutti S V."/>
        </authorList>
    </citation>
    <scope>NUCLEOTIDE SEQUENCE</scope>
</reference>
<dbReference type="InterPro" id="IPR017850">
    <property type="entry name" value="Alkaline_phosphatase_core_sf"/>
</dbReference>
<gene>
    <name evidence="1" type="ORF">UFOPK3837_00790</name>
</gene>
<dbReference type="SUPFAM" id="SSF53649">
    <property type="entry name" value="Alkaline phosphatase-like"/>
    <property type="match status" value="1"/>
</dbReference>
<dbReference type="EMBL" id="CAFBNO010000034">
    <property type="protein sequence ID" value="CAB4956686.1"/>
    <property type="molecule type" value="Genomic_DNA"/>
</dbReference>
<accession>A0A6J7KLH9</accession>
<sequence>MTADHGIVDVEVSGQIYLEDIPGFSDAASFAVGDPRALFAYGDAVGARTALQLAGTQVYAVTPEELIALGWIAPELRTMGKAPDLVIIAKPGYACYDRRTANPRSLAMVGQHGGISDEEMRVPLIRAGLFV</sequence>